<dbReference type="KEGG" id="sari:H5J25_16930"/>
<evidence type="ECO:0000313" key="3">
    <source>
        <dbReference type="EMBL" id="QQV77018.1"/>
    </source>
</evidence>
<keyword evidence="4" id="KW-1185">Reference proteome</keyword>
<dbReference type="InterPro" id="IPR021136">
    <property type="entry name" value="Flagellar_hook_control-like_C"/>
</dbReference>
<feature type="region of interest" description="Disordered" evidence="1">
    <location>
        <begin position="686"/>
        <end position="732"/>
    </location>
</feature>
<proteinExistence type="predicted"/>
<sequence>MIALSTSVLPPSLTGAIPPVGTAGTGVAALATGFAVDQAKSDFSETLAGLTVAASPSAMAWCDVIVGKPAKPGRAGAAELPDLPVQVPSVASPDDAASALPDMLLPPAAGQDVAVDGKDLPADIATDDATRDMAADTIWLPSALLPTSLPVARTATPPKFAAAPATSVEAAPIASGAVAAAPPATPRAVGTAPVKQDPAAPAIPAVDPAGPEKPVEPIPVAPGTPVADGTPTLPEAATKPGARDASVAVSANPKVAAPAGDRTAPPASPVAVRRGRANQAPAAPTVPDKAVRAQKSPATPMPAAPGVPTIQTLAARQTTKSVPLPASPEVVPAPEVPVGTLDRPIAVAPPLPNSDPASIAATTSPVSAGPVEASPTTTPDIHIPSSNQPLPIKASPGAPVIRVDTTGATPADRVGKTPVAPDIPVVAESAAPPPIRFAPVAEPIAQQIVRDVATNLDPVRIPVTGAVSSPAAPIGATTAPVVTTPVLTTPVVTIPVATEIVGKTDLPSPAAPAATTAQSASQTQAPVSMTTTAAPTTAPTTAQVALPAGQVFAAAIAAVVQQSRRDDREPGDPRAAVAIGATTFDALHANAVAATTDVRQAALDLKQDAGLQGMIDHIEMLRDGADANDTRIRLVPDALGAVDVSVRKDGDRVHVHFAAENRASAQLLSDAQPRLADLAEARGVKLGQTSVDTGTDPNRGQTRQQRAEPAQPIRPARATRTDGSAASDSRIA</sequence>
<feature type="compositionally biased region" description="Polar residues" evidence="1">
    <location>
        <begin position="721"/>
        <end position="732"/>
    </location>
</feature>
<name>A0A974NUG9_9SPHN</name>
<feature type="compositionally biased region" description="Polar residues" evidence="1">
    <location>
        <begin position="374"/>
        <end position="389"/>
    </location>
</feature>
<evidence type="ECO:0000313" key="4">
    <source>
        <dbReference type="Proteomes" id="UP000595894"/>
    </source>
</evidence>
<feature type="region of interest" description="Disordered" evidence="1">
    <location>
        <begin position="183"/>
        <end position="291"/>
    </location>
</feature>
<feature type="region of interest" description="Disordered" evidence="1">
    <location>
        <begin position="361"/>
        <end position="395"/>
    </location>
</feature>
<feature type="region of interest" description="Disordered" evidence="1">
    <location>
        <begin position="504"/>
        <end position="534"/>
    </location>
</feature>
<keyword evidence="3" id="KW-0966">Cell projection</keyword>
<dbReference type="InterPro" id="IPR038610">
    <property type="entry name" value="FliK-like_C_sf"/>
</dbReference>
<keyword evidence="3" id="KW-0969">Cilium</keyword>
<dbReference type="RefSeq" id="WP_202093106.1">
    <property type="nucleotide sequence ID" value="NZ_CP061035.1"/>
</dbReference>
<evidence type="ECO:0000259" key="2">
    <source>
        <dbReference type="Pfam" id="PF02120"/>
    </source>
</evidence>
<feature type="compositionally biased region" description="Polar residues" evidence="1">
    <location>
        <begin position="687"/>
        <end position="704"/>
    </location>
</feature>
<dbReference type="AlphaFoldDB" id="A0A974NUG9"/>
<gene>
    <name evidence="3" type="ORF">H5J25_16930</name>
</gene>
<reference evidence="4" key="1">
    <citation type="submission" date="2020-09" db="EMBL/GenBank/DDBJ databases">
        <title>Sphingomonas sp., a new species isolated from pork steak.</title>
        <authorList>
            <person name="Heidler von Heilborn D."/>
        </authorList>
    </citation>
    <scope>NUCLEOTIDE SEQUENCE [LARGE SCALE GENOMIC DNA]</scope>
</reference>
<dbReference type="Gene3D" id="3.30.750.140">
    <property type="match status" value="1"/>
</dbReference>
<dbReference type="EMBL" id="CP061035">
    <property type="protein sequence ID" value="QQV77018.1"/>
    <property type="molecule type" value="Genomic_DNA"/>
</dbReference>
<dbReference type="Pfam" id="PF02120">
    <property type="entry name" value="Flg_hook"/>
    <property type="match status" value="1"/>
</dbReference>
<feature type="compositionally biased region" description="Low complexity" evidence="1">
    <location>
        <begin position="183"/>
        <end position="209"/>
    </location>
</feature>
<protein>
    <submittedName>
        <fullName evidence="3">Flagellar hook-length control protein FliK</fullName>
    </submittedName>
</protein>
<accession>A0A974NUG9</accession>
<organism evidence="3 4">
    <name type="scientific">Sphingomonas aliaeris</name>
    <dbReference type="NCBI Taxonomy" id="2759526"/>
    <lineage>
        <taxon>Bacteria</taxon>
        <taxon>Pseudomonadati</taxon>
        <taxon>Pseudomonadota</taxon>
        <taxon>Alphaproteobacteria</taxon>
        <taxon>Sphingomonadales</taxon>
        <taxon>Sphingomonadaceae</taxon>
        <taxon>Sphingomonas</taxon>
    </lineage>
</organism>
<feature type="domain" description="Flagellar hook-length control protein-like C-terminal" evidence="2">
    <location>
        <begin position="622"/>
        <end position="698"/>
    </location>
</feature>
<dbReference type="CDD" id="cd17470">
    <property type="entry name" value="T3SS_Flik_C"/>
    <property type="match status" value="1"/>
</dbReference>
<keyword evidence="3" id="KW-0282">Flagellum</keyword>
<feature type="compositionally biased region" description="Low complexity" evidence="1">
    <location>
        <begin position="507"/>
        <end position="534"/>
    </location>
</feature>
<dbReference type="Proteomes" id="UP000595894">
    <property type="component" value="Chromosome"/>
</dbReference>
<evidence type="ECO:0000256" key="1">
    <source>
        <dbReference type="SAM" id="MobiDB-lite"/>
    </source>
</evidence>